<feature type="transmembrane region" description="Helical" evidence="1">
    <location>
        <begin position="14"/>
        <end position="33"/>
    </location>
</feature>
<organism evidence="2 3">
    <name type="scientific">Clostridium oceanicum</name>
    <dbReference type="NCBI Taxonomy" id="1543"/>
    <lineage>
        <taxon>Bacteria</taxon>
        <taxon>Bacillati</taxon>
        <taxon>Bacillota</taxon>
        <taxon>Clostridia</taxon>
        <taxon>Eubacteriales</taxon>
        <taxon>Clostridiaceae</taxon>
        <taxon>Clostridium</taxon>
    </lineage>
</organism>
<keyword evidence="3" id="KW-1185">Reference proteome</keyword>
<comment type="caution">
    <text evidence="2">The sequence shown here is derived from an EMBL/GenBank/DDBJ whole genome shotgun (WGS) entry which is preliminary data.</text>
</comment>
<feature type="transmembrane region" description="Helical" evidence="1">
    <location>
        <begin position="45"/>
        <end position="67"/>
    </location>
</feature>
<gene>
    <name evidence="2" type="ORF">GCM10008906_01080</name>
</gene>
<sequence>MLIGDSESSFFVDFVQVIFLVLITMLYTNFLDIKNHLPLINKNEIYMKILGYFIYTVILLAVGGIFMGK</sequence>
<evidence type="ECO:0000313" key="2">
    <source>
        <dbReference type="EMBL" id="GAA0731983.1"/>
    </source>
</evidence>
<dbReference type="Proteomes" id="UP001501510">
    <property type="component" value="Unassembled WGS sequence"/>
</dbReference>
<dbReference type="EMBL" id="BAAACG010000001">
    <property type="protein sequence ID" value="GAA0731983.1"/>
    <property type="molecule type" value="Genomic_DNA"/>
</dbReference>
<keyword evidence="1" id="KW-1133">Transmembrane helix</keyword>
<accession>A0ABP3UEI4</accession>
<evidence type="ECO:0000313" key="3">
    <source>
        <dbReference type="Proteomes" id="UP001501510"/>
    </source>
</evidence>
<reference evidence="3" key="1">
    <citation type="journal article" date="2019" name="Int. J. Syst. Evol. Microbiol.">
        <title>The Global Catalogue of Microorganisms (GCM) 10K type strain sequencing project: providing services to taxonomists for standard genome sequencing and annotation.</title>
        <authorList>
            <consortium name="The Broad Institute Genomics Platform"/>
            <consortium name="The Broad Institute Genome Sequencing Center for Infectious Disease"/>
            <person name="Wu L."/>
            <person name="Ma J."/>
        </authorList>
    </citation>
    <scope>NUCLEOTIDE SEQUENCE [LARGE SCALE GENOMIC DNA]</scope>
    <source>
        <strain evidence="3">JCM 1407</strain>
    </source>
</reference>
<protein>
    <submittedName>
        <fullName evidence="2">Uncharacterized protein</fullName>
    </submittedName>
</protein>
<proteinExistence type="predicted"/>
<keyword evidence="1" id="KW-0472">Membrane</keyword>
<evidence type="ECO:0000256" key="1">
    <source>
        <dbReference type="SAM" id="Phobius"/>
    </source>
</evidence>
<keyword evidence="1" id="KW-0812">Transmembrane</keyword>
<name>A0ABP3UEI4_9CLOT</name>